<name>A0A0V8JAG7_9BACL</name>
<protein>
    <submittedName>
        <fullName evidence="2">Uncharacterized protein</fullName>
    </submittedName>
</protein>
<evidence type="ECO:0000313" key="3">
    <source>
        <dbReference type="Proteomes" id="UP000054099"/>
    </source>
</evidence>
<dbReference type="Proteomes" id="UP000054099">
    <property type="component" value="Unassembled WGS sequence"/>
</dbReference>
<evidence type="ECO:0000256" key="1">
    <source>
        <dbReference type="SAM" id="MobiDB-lite"/>
    </source>
</evidence>
<gene>
    <name evidence="2" type="ORF">AS030_01130</name>
</gene>
<proteinExistence type="predicted"/>
<comment type="caution">
    <text evidence="2">The sequence shown here is derived from an EMBL/GenBank/DDBJ whole genome shotgun (WGS) entry which is preliminary data.</text>
</comment>
<organism evidence="2 3">
    <name type="scientific">Fictibacillus enclensis</name>
    <dbReference type="NCBI Taxonomy" id="1017270"/>
    <lineage>
        <taxon>Bacteria</taxon>
        <taxon>Bacillati</taxon>
        <taxon>Bacillota</taxon>
        <taxon>Bacilli</taxon>
        <taxon>Bacillales</taxon>
        <taxon>Fictibacillaceae</taxon>
        <taxon>Fictibacillus</taxon>
    </lineage>
</organism>
<dbReference type="AlphaFoldDB" id="A0A0V8JAG7"/>
<reference evidence="2 3" key="1">
    <citation type="journal article" date="2014" name="Antonie Van Leeuwenhoek">
        <title>Fictibacillus enclensis sp. nov., isolated from marine sediment.</title>
        <authorList>
            <person name="Dastager S.G."/>
            <person name="Mawlankar R."/>
            <person name="Srinivasan K."/>
            <person name="Tang S.K."/>
            <person name="Lee J.C."/>
            <person name="Ramana V.V."/>
            <person name="Shouche Y.S."/>
        </authorList>
    </citation>
    <scope>NUCLEOTIDE SEQUENCE [LARGE SCALE GENOMIC DNA]</scope>
    <source>
        <strain evidence="2 3">NIO-1003</strain>
    </source>
</reference>
<keyword evidence="3" id="KW-1185">Reference proteome</keyword>
<feature type="compositionally biased region" description="Polar residues" evidence="1">
    <location>
        <begin position="69"/>
        <end position="79"/>
    </location>
</feature>
<feature type="region of interest" description="Disordered" evidence="1">
    <location>
        <begin position="24"/>
        <end position="79"/>
    </location>
</feature>
<sequence length="79" mass="8982">MGGKRIKKEELTLVYAPLFLTSRRRSAEYPSGKDQIKKKRERTLNQPPQGPKPIAVSPFSAIKEEEGTLAQQNENQQDE</sequence>
<dbReference type="EMBL" id="LNQN01000001">
    <property type="protein sequence ID" value="KSU84199.1"/>
    <property type="molecule type" value="Genomic_DNA"/>
</dbReference>
<accession>A0A0V8JAG7</accession>
<evidence type="ECO:0000313" key="2">
    <source>
        <dbReference type="EMBL" id="KSU84199.1"/>
    </source>
</evidence>